<proteinExistence type="predicted"/>
<gene>
    <name evidence="1" type="ORF">S01H4_51816</name>
</gene>
<sequence>MFIYGTVYFDAVPAGAGVNVYAKEGTTIIDQCLTLDTGEYVLEIEGSADGVSVDLWVEDELVETITFQF</sequence>
<reference evidence="1" key="1">
    <citation type="journal article" date="2014" name="Front. Microbiol.">
        <title>High frequency of phylogenetically diverse reductive dehalogenase-homologous genes in deep subseafloor sedimentary metagenomes.</title>
        <authorList>
            <person name="Kawai M."/>
            <person name="Futagami T."/>
            <person name="Toyoda A."/>
            <person name="Takaki Y."/>
            <person name="Nishi S."/>
            <person name="Hori S."/>
            <person name="Arai W."/>
            <person name="Tsubouchi T."/>
            <person name="Morono Y."/>
            <person name="Uchiyama I."/>
            <person name="Ito T."/>
            <person name="Fujiyama A."/>
            <person name="Inagaki F."/>
            <person name="Takami H."/>
        </authorList>
    </citation>
    <scope>NUCLEOTIDE SEQUENCE</scope>
    <source>
        <strain evidence="1">Expedition CK06-06</strain>
    </source>
</reference>
<organism evidence="1">
    <name type="scientific">marine sediment metagenome</name>
    <dbReference type="NCBI Taxonomy" id="412755"/>
    <lineage>
        <taxon>unclassified sequences</taxon>
        <taxon>metagenomes</taxon>
        <taxon>ecological metagenomes</taxon>
    </lineage>
</organism>
<dbReference type="EMBL" id="BART01029550">
    <property type="protein sequence ID" value="GAH08102.1"/>
    <property type="molecule type" value="Genomic_DNA"/>
</dbReference>
<protein>
    <submittedName>
        <fullName evidence="1">Uncharacterized protein</fullName>
    </submittedName>
</protein>
<name>X1CK62_9ZZZZ</name>
<dbReference type="AlphaFoldDB" id="X1CK62"/>
<comment type="caution">
    <text evidence="1">The sequence shown here is derived from an EMBL/GenBank/DDBJ whole genome shotgun (WGS) entry which is preliminary data.</text>
</comment>
<accession>X1CK62</accession>
<feature type="non-terminal residue" evidence="1">
    <location>
        <position position="69"/>
    </location>
</feature>
<evidence type="ECO:0000313" key="1">
    <source>
        <dbReference type="EMBL" id="GAH08102.1"/>
    </source>
</evidence>